<dbReference type="Pfam" id="PF20345">
    <property type="entry name" value="DUF6640"/>
    <property type="match status" value="1"/>
</dbReference>
<evidence type="ECO:0000256" key="1">
    <source>
        <dbReference type="SAM" id="Phobius"/>
    </source>
</evidence>
<comment type="caution">
    <text evidence="2">The sequence shown here is derived from an EMBL/GenBank/DDBJ whole genome shotgun (WGS) entry which is preliminary data.</text>
</comment>
<protein>
    <recommendedName>
        <fullName evidence="4">Acetyltransferase</fullName>
    </recommendedName>
</protein>
<evidence type="ECO:0000313" key="2">
    <source>
        <dbReference type="EMBL" id="OQN97538.1"/>
    </source>
</evidence>
<name>A0A1V8SEG2_9PEZI</name>
<dbReference type="OrthoDB" id="2819018at2759"/>
<dbReference type="STRING" id="1507870.A0A1V8SEG2"/>
<dbReference type="InParanoid" id="A0A1V8SEG2"/>
<keyword evidence="1" id="KW-0812">Transmembrane</keyword>
<organism evidence="2 3">
    <name type="scientific">Cryoendolithus antarcticus</name>
    <dbReference type="NCBI Taxonomy" id="1507870"/>
    <lineage>
        <taxon>Eukaryota</taxon>
        <taxon>Fungi</taxon>
        <taxon>Dikarya</taxon>
        <taxon>Ascomycota</taxon>
        <taxon>Pezizomycotina</taxon>
        <taxon>Dothideomycetes</taxon>
        <taxon>Dothideomycetidae</taxon>
        <taxon>Cladosporiales</taxon>
        <taxon>Cladosporiaceae</taxon>
        <taxon>Cryoendolithus</taxon>
    </lineage>
</organism>
<keyword evidence="3" id="KW-1185">Reference proteome</keyword>
<feature type="transmembrane region" description="Helical" evidence="1">
    <location>
        <begin position="117"/>
        <end position="136"/>
    </location>
</feature>
<evidence type="ECO:0000313" key="3">
    <source>
        <dbReference type="Proteomes" id="UP000192596"/>
    </source>
</evidence>
<dbReference type="Proteomes" id="UP000192596">
    <property type="component" value="Unassembled WGS sequence"/>
</dbReference>
<accession>A0A1V8SEG2</accession>
<keyword evidence="1" id="KW-1133">Transmembrane helix</keyword>
<feature type="transmembrane region" description="Helical" evidence="1">
    <location>
        <begin position="50"/>
        <end position="70"/>
    </location>
</feature>
<proteinExistence type="predicted"/>
<keyword evidence="1" id="KW-0472">Membrane</keyword>
<feature type="transmembrane region" description="Helical" evidence="1">
    <location>
        <begin position="12"/>
        <end position="30"/>
    </location>
</feature>
<dbReference type="AlphaFoldDB" id="A0A1V8SEG2"/>
<sequence length="149" mass="16572">MPAPYITLGRTIMTIANLFYTLGAFAADWNETHIYNPRWPPHARFHNGQTMSLGVLLAAFSLTYVWRPAFMKLSAKEVKESVWVSAVVGSFYCAAGCSAILYPGANWFDPEHSRDGLVQGPIFALVVVLMWAGYWLEGRRVGEAKGKVT</sequence>
<dbReference type="EMBL" id="NAJO01000053">
    <property type="protein sequence ID" value="OQN97538.1"/>
    <property type="molecule type" value="Genomic_DNA"/>
</dbReference>
<dbReference type="InterPro" id="IPR046580">
    <property type="entry name" value="DUF6640"/>
</dbReference>
<gene>
    <name evidence="2" type="ORF">B0A48_16692</name>
</gene>
<reference evidence="3" key="1">
    <citation type="submission" date="2017-03" db="EMBL/GenBank/DDBJ databases">
        <title>Genomes of endolithic fungi from Antarctica.</title>
        <authorList>
            <person name="Coleine C."/>
            <person name="Masonjones S."/>
            <person name="Stajich J.E."/>
        </authorList>
    </citation>
    <scope>NUCLEOTIDE SEQUENCE [LARGE SCALE GENOMIC DNA]</scope>
    <source>
        <strain evidence="3">CCFEE 5527</strain>
    </source>
</reference>
<evidence type="ECO:0008006" key="4">
    <source>
        <dbReference type="Google" id="ProtNLM"/>
    </source>
</evidence>
<feature type="transmembrane region" description="Helical" evidence="1">
    <location>
        <begin position="82"/>
        <end position="105"/>
    </location>
</feature>